<dbReference type="EMBL" id="CAJVRL010000090">
    <property type="protein sequence ID" value="CAG8959178.1"/>
    <property type="molecule type" value="Genomic_DNA"/>
</dbReference>
<evidence type="ECO:0000313" key="1">
    <source>
        <dbReference type="EMBL" id="CAG8959178.1"/>
    </source>
</evidence>
<dbReference type="AlphaFoldDB" id="A0A9N9L6W3"/>
<protein>
    <submittedName>
        <fullName evidence="1">Uncharacterized protein</fullName>
    </submittedName>
</protein>
<dbReference type="Proteomes" id="UP000696280">
    <property type="component" value="Unassembled WGS sequence"/>
</dbReference>
<accession>A0A9N9L6W3</accession>
<reference evidence="1" key="1">
    <citation type="submission" date="2021-07" db="EMBL/GenBank/DDBJ databases">
        <authorList>
            <person name="Durling M."/>
        </authorList>
    </citation>
    <scope>NUCLEOTIDE SEQUENCE</scope>
</reference>
<name>A0A9N9L6W3_9HELO</name>
<keyword evidence="2" id="KW-1185">Reference proteome</keyword>
<comment type="caution">
    <text evidence="1">The sequence shown here is derived from an EMBL/GenBank/DDBJ whole genome shotgun (WGS) entry which is preliminary data.</text>
</comment>
<organism evidence="1 2">
    <name type="scientific">Hymenoscyphus fraxineus</name>
    <dbReference type="NCBI Taxonomy" id="746836"/>
    <lineage>
        <taxon>Eukaryota</taxon>
        <taxon>Fungi</taxon>
        <taxon>Dikarya</taxon>
        <taxon>Ascomycota</taxon>
        <taxon>Pezizomycotina</taxon>
        <taxon>Leotiomycetes</taxon>
        <taxon>Helotiales</taxon>
        <taxon>Helotiaceae</taxon>
        <taxon>Hymenoscyphus</taxon>
    </lineage>
</organism>
<proteinExistence type="predicted"/>
<evidence type="ECO:0000313" key="2">
    <source>
        <dbReference type="Proteomes" id="UP000696280"/>
    </source>
</evidence>
<gene>
    <name evidence="1" type="ORF">HYFRA_00012535</name>
</gene>
<sequence length="86" mass="9875">MRCDTIRHDTTRCDAPDIMSMLPRVLRKVGMVWYDGCQLVKIDKEGQDTDQIPCAYWVRYDDVNSSTYPAGREPLRSGRATYSVVT</sequence>